<name>A0A2K3QQA6_9HYPO</name>
<sequence length="160" mass="16191">MCGPQDTGRPRGGALVALGPPSTIISAGSQDMHILRGDLVFHTPGSPGTLAATHARLTPGAACGNMADLGTIRVVIHSSGDLTKTASECGQFRQFALPGASAAAFVELPLEQPLSLEVGGGGIIGRRVSLCSRPASGQEFVVAEGIVGFNFVEPSSAALQ</sequence>
<dbReference type="EMBL" id="NRSZ01000071">
    <property type="protein sequence ID" value="PNY29699.1"/>
    <property type="molecule type" value="Genomic_DNA"/>
</dbReference>
<reference evidence="1 2" key="1">
    <citation type="submission" date="2017-08" db="EMBL/GenBank/DDBJ databases">
        <title>Harnessing the power of phylogenomics to disentangle the directionality and signatures of interkingdom host jumping in the parasitic fungal genus Tolypocladium.</title>
        <authorList>
            <person name="Quandt C.A."/>
            <person name="Patterson W."/>
            <person name="Spatafora J.W."/>
        </authorList>
    </citation>
    <scope>NUCLEOTIDE SEQUENCE [LARGE SCALE GENOMIC DNA]</scope>
    <source>
        <strain evidence="1 2">CBS 113982</strain>
    </source>
</reference>
<dbReference type="Proteomes" id="UP000236621">
    <property type="component" value="Unassembled WGS sequence"/>
</dbReference>
<dbReference type="OrthoDB" id="4158189at2759"/>
<evidence type="ECO:0000313" key="2">
    <source>
        <dbReference type="Proteomes" id="UP000236621"/>
    </source>
</evidence>
<evidence type="ECO:0000313" key="1">
    <source>
        <dbReference type="EMBL" id="PNY29699.1"/>
    </source>
</evidence>
<accession>A0A2K3QQA6</accession>
<comment type="caution">
    <text evidence="1">The sequence shown here is derived from an EMBL/GenBank/DDBJ whole genome shotgun (WGS) entry which is preliminary data.</text>
</comment>
<dbReference type="AlphaFoldDB" id="A0A2K3QQA6"/>
<gene>
    <name evidence="1" type="ORF">TCAP_00385</name>
</gene>
<keyword evidence="2" id="KW-1185">Reference proteome</keyword>
<organism evidence="1 2">
    <name type="scientific">Tolypocladium capitatum</name>
    <dbReference type="NCBI Taxonomy" id="45235"/>
    <lineage>
        <taxon>Eukaryota</taxon>
        <taxon>Fungi</taxon>
        <taxon>Dikarya</taxon>
        <taxon>Ascomycota</taxon>
        <taxon>Pezizomycotina</taxon>
        <taxon>Sordariomycetes</taxon>
        <taxon>Hypocreomycetidae</taxon>
        <taxon>Hypocreales</taxon>
        <taxon>Ophiocordycipitaceae</taxon>
        <taxon>Tolypocladium</taxon>
    </lineage>
</organism>
<protein>
    <submittedName>
        <fullName evidence="1">Uncharacterized protein</fullName>
    </submittedName>
</protein>
<proteinExistence type="predicted"/>